<evidence type="ECO:0000256" key="1">
    <source>
        <dbReference type="SAM" id="Phobius"/>
    </source>
</evidence>
<keyword evidence="1" id="KW-0812">Transmembrane</keyword>
<keyword evidence="1" id="KW-1133">Transmembrane helix</keyword>
<keyword evidence="1" id="KW-0472">Membrane</keyword>
<comment type="caution">
    <text evidence="2">The sequence shown here is derived from an EMBL/GenBank/DDBJ whole genome shotgun (WGS) entry which is preliminary data.</text>
</comment>
<reference evidence="2 3" key="2">
    <citation type="submission" date="2018-01" db="EMBL/GenBank/DDBJ databases">
        <title>Genomic study of Klebsiella pneumoniae.</title>
        <authorList>
            <person name="Yang Y."/>
            <person name="Bicalho R."/>
        </authorList>
    </citation>
    <scope>NUCLEOTIDE SEQUENCE [LARGE SCALE GENOMIC DNA]</scope>
    <source>
        <strain evidence="2 3">A11</strain>
    </source>
</reference>
<name>A0A2J4PJR6_9ENTR</name>
<organism evidence="2 3">
    <name type="scientific">Klebsiella michiganensis</name>
    <dbReference type="NCBI Taxonomy" id="1134687"/>
    <lineage>
        <taxon>Bacteria</taxon>
        <taxon>Pseudomonadati</taxon>
        <taxon>Pseudomonadota</taxon>
        <taxon>Gammaproteobacteria</taxon>
        <taxon>Enterobacterales</taxon>
        <taxon>Enterobacteriaceae</taxon>
        <taxon>Klebsiella/Raoultella group</taxon>
        <taxon>Klebsiella</taxon>
    </lineage>
</organism>
<protein>
    <submittedName>
        <fullName evidence="2">Uncharacterized protein</fullName>
    </submittedName>
</protein>
<reference evidence="2 3" key="1">
    <citation type="submission" date="2017-11" db="EMBL/GenBank/DDBJ databases">
        <authorList>
            <person name="Han C.G."/>
        </authorList>
    </citation>
    <scope>NUCLEOTIDE SEQUENCE [LARGE SCALE GENOMIC DNA]</scope>
    <source>
        <strain evidence="2 3">A11</strain>
    </source>
</reference>
<gene>
    <name evidence="2" type="ORF">CWN50_32425</name>
</gene>
<feature type="non-terminal residue" evidence="2">
    <location>
        <position position="1"/>
    </location>
</feature>
<evidence type="ECO:0000313" key="2">
    <source>
        <dbReference type="EMBL" id="PLL19056.1"/>
    </source>
</evidence>
<accession>A0A2J4PJR6</accession>
<dbReference type="EMBL" id="PIDS01001827">
    <property type="protein sequence ID" value="PLL19056.1"/>
    <property type="molecule type" value="Genomic_DNA"/>
</dbReference>
<proteinExistence type="predicted"/>
<dbReference type="AlphaFoldDB" id="A0A2J4PJR6"/>
<feature type="transmembrane region" description="Helical" evidence="1">
    <location>
        <begin position="20"/>
        <end position="49"/>
    </location>
</feature>
<sequence>ILAYYWDGLSPALATSWDKINLLATFGPFGGLLVTYLLLLLALVLVIGWEKRFFRRHSLAPSTVKESA</sequence>
<dbReference type="Proteomes" id="UP000234505">
    <property type="component" value="Unassembled WGS sequence"/>
</dbReference>
<evidence type="ECO:0000313" key="3">
    <source>
        <dbReference type="Proteomes" id="UP000234505"/>
    </source>
</evidence>